<gene>
    <name evidence="1" type="ORF">Tci_623258</name>
</gene>
<proteinExistence type="predicted"/>
<sequence length="163" mass="18106">MAFVSSLNNNITNGAVNTAQVVNTARVVSASDTQVNTANIDNLSDAIIYAFLTSQPSSPQLVNEDLEQIHPNDLEETDLRCLGGYDWSDQAEEGLNEFASKLVVENCDAKTSETKPKDVRNNNDVLIIEEWMSDDEDEEVIQSKFEQKIVKTGIPKIEFVKPK</sequence>
<reference evidence="1" key="1">
    <citation type="journal article" date="2019" name="Sci. Rep.">
        <title>Draft genome of Tanacetum cinerariifolium, the natural source of mosquito coil.</title>
        <authorList>
            <person name="Yamashiro T."/>
            <person name="Shiraishi A."/>
            <person name="Satake H."/>
            <person name="Nakayama K."/>
        </authorList>
    </citation>
    <scope>NUCLEOTIDE SEQUENCE</scope>
</reference>
<evidence type="ECO:0000313" key="1">
    <source>
        <dbReference type="EMBL" id="GFA51286.1"/>
    </source>
</evidence>
<protein>
    <submittedName>
        <fullName evidence="1">Uncharacterized protein</fullName>
    </submittedName>
</protein>
<name>A0A699JPX0_TANCI</name>
<organism evidence="1">
    <name type="scientific">Tanacetum cinerariifolium</name>
    <name type="common">Dalmatian daisy</name>
    <name type="synonym">Chrysanthemum cinerariifolium</name>
    <dbReference type="NCBI Taxonomy" id="118510"/>
    <lineage>
        <taxon>Eukaryota</taxon>
        <taxon>Viridiplantae</taxon>
        <taxon>Streptophyta</taxon>
        <taxon>Embryophyta</taxon>
        <taxon>Tracheophyta</taxon>
        <taxon>Spermatophyta</taxon>
        <taxon>Magnoliopsida</taxon>
        <taxon>eudicotyledons</taxon>
        <taxon>Gunneridae</taxon>
        <taxon>Pentapetalae</taxon>
        <taxon>asterids</taxon>
        <taxon>campanulids</taxon>
        <taxon>Asterales</taxon>
        <taxon>Asteraceae</taxon>
        <taxon>Asteroideae</taxon>
        <taxon>Anthemideae</taxon>
        <taxon>Anthemidinae</taxon>
        <taxon>Tanacetum</taxon>
    </lineage>
</organism>
<dbReference type="EMBL" id="BKCJ010437138">
    <property type="protein sequence ID" value="GFA51286.1"/>
    <property type="molecule type" value="Genomic_DNA"/>
</dbReference>
<comment type="caution">
    <text evidence="1">The sequence shown here is derived from an EMBL/GenBank/DDBJ whole genome shotgun (WGS) entry which is preliminary data.</text>
</comment>
<dbReference type="AlphaFoldDB" id="A0A699JPX0"/>
<accession>A0A699JPX0</accession>